<dbReference type="Pfam" id="PF01408">
    <property type="entry name" value="GFO_IDH_MocA"/>
    <property type="match status" value="1"/>
</dbReference>
<gene>
    <name evidence="4" type="ORF">DFJ64_1231</name>
</gene>
<organism evidence="4 5">
    <name type="scientific">Thermasporomyces composti</name>
    <dbReference type="NCBI Taxonomy" id="696763"/>
    <lineage>
        <taxon>Bacteria</taxon>
        <taxon>Bacillati</taxon>
        <taxon>Actinomycetota</taxon>
        <taxon>Actinomycetes</taxon>
        <taxon>Propionibacteriales</taxon>
        <taxon>Nocardioidaceae</taxon>
        <taxon>Thermasporomyces</taxon>
    </lineage>
</organism>
<dbReference type="InterPro" id="IPR000683">
    <property type="entry name" value="Gfo/Idh/MocA-like_OxRdtase_N"/>
</dbReference>
<evidence type="ECO:0000256" key="1">
    <source>
        <dbReference type="SAM" id="MobiDB-lite"/>
    </source>
</evidence>
<dbReference type="AlphaFoldDB" id="A0A3D9V2W4"/>
<dbReference type="SUPFAM" id="SSF51735">
    <property type="entry name" value="NAD(P)-binding Rossmann-fold domains"/>
    <property type="match status" value="1"/>
</dbReference>
<evidence type="ECO:0000259" key="2">
    <source>
        <dbReference type="Pfam" id="PF01408"/>
    </source>
</evidence>
<dbReference type="GO" id="GO:0000166">
    <property type="term" value="F:nucleotide binding"/>
    <property type="evidence" value="ECO:0007669"/>
    <property type="project" value="InterPro"/>
</dbReference>
<dbReference type="Gene3D" id="3.40.50.720">
    <property type="entry name" value="NAD(P)-binding Rossmann-like Domain"/>
    <property type="match status" value="1"/>
</dbReference>
<dbReference type="OrthoDB" id="9815825at2"/>
<dbReference type="InterPro" id="IPR055170">
    <property type="entry name" value="GFO_IDH_MocA-like_dom"/>
</dbReference>
<evidence type="ECO:0000313" key="5">
    <source>
        <dbReference type="Proteomes" id="UP000256485"/>
    </source>
</evidence>
<dbReference type="PANTHER" id="PTHR43249">
    <property type="entry name" value="UDP-N-ACETYL-2-AMINO-2-DEOXY-D-GLUCURONATE OXIDASE"/>
    <property type="match status" value="1"/>
</dbReference>
<feature type="domain" description="Gfo/Idh/MocA-like oxidoreductase N-terminal" evidence="2">
    <location>
        <begin position="4"/>
        <end position="116"/>
    </location>
</feature>
<dbReference type="Proteomes" id="UP000256485">
    <property type="component" value="Unassembled WGS sequence"/>
</dbReference>
<reference evidence="4 5" key="1">
    <citation type="submission" date="2018-08" db="EMBL/GenBank/DDBJ databases">
        <title>Sequencing the genomes of 1000 actinobacteria strains.</title>
        <authorList>
            <person name="Klenk H.-P."/>
        </authorList>
    </citation>
    <scope>NUCLEOTIDE SEQUENCE [LARGE SCALE GENOMIC DNA]</scope>
    <source>
        <strain evidence="4 5">DSM 22891</strain>
    </source>
</reference>
<dbReference type="Pfam" id="PF22725">
    <property type="entry name" value="GFO_IDH_MocA_C3"/>
    <property type="match status" value="1"/>
</dbReference>
<dbReference type="SUPFAM" id="SSF55347">
    <property type="entry name" value="Glyceraldehyde-3-phosphate dehydrogenase-like, C-terminal domain"/>
    <property type="match status" value="1"/>
</dbReference>
<sequence>MTRMRAGIVGTGGIAGSHARALSAYADQVELVAIAEIDPQRREKFGKEWSVPGRYPTLAAMLERERLDLVHLCTPPGVHATDAITALDAGATVICEKPPCLSLAEFDSILEAERRNPGHFVGIFQHRFGSAGQAARRLIRDGVLGRPLVAVCHTLWYRGDAYYQVEWRGRWDTEGGGPTMGHGIHQIDLLGYLLGDWTEISARAPRLARDVETEDVSLAHMTFANGAVASVVNSVLSPRQESYLRFDFELGTLEVSHLYGYSVDSWRFTPLPGSPAEEHPPWPPEGEDVPSSHRAQLGAVLASLRAGERPPATGASLRRTLEIVTGIYASAFTGRPVRRDELTADNPFYHQLNGGSGA</sequence>
<dbReference type="PANTHER" id="PTHR43249:SF1">
    <property type="entry name" value="D-GLUCOSIDE 3-DEHYDROGENASE"/>
    <property type="match status" value="1"/>
</dbReference>
<dbReference type="Gene3D" id="3.30.360.10">
    <property type="entry name" value="Dihydrodipicolinate Reductase, domain 2"/>
    <property type="match status" value="1"/>
</dbReference>
<comment type="caution">
    <text evidence="4">The sequence shown here is derived from an EMBL/GenBank/DDBJ whole genome shotgun (WGS) entry which is preliminary data.</text>
</comment>
<proteinExistence type="predicted"/>
<feature type="region of interest" description="Disordered" evidence="1">
    <location>
        <begin position="272"/>
        <end position="291"/>
    </location>
</feature>
<feature type="domain" description="GFO/IDH/MocA-like oxidoreductase" evidence="3">
    <location>
        <begin position="133"/>
        <end position="253"/>
    </location>
</feature>
<evidence type="ECO:0000313" key="4">
    <source>
        <dbReference type="EMBL" id="REF35839.1"/>
    </source>
</evidence>
<evidence type="ECO:0000259" key="3">
    <source>
        <dbReference type="Pfam" id="PF22725"/>
    </source>
</evidence>
<name>A0A3D9V2W4_THECX</name>
<dbReference type="RefSeq" id="WP_115849560.1">
    <property type="nucleotide sequence ID" value="NZ_QTUC01000001.1"/>
</dbReference>
<accession>A0A3D9V2W4</accession>
<dbReference type="InterPro" id="IPR036291">
    <property type="entry name" value="NAD(P)-bd_dom_sf"/>
</dbReference>
<dbReference type="InterPro" id="IPR052515">
    <property type="entry name" value="Gfo/Idh/MocA_Oxidoreductase"/>
</dbReference>
<protein>
    <submittedName>
        <fullName evidence="4">Putative dehydrogenase</fullName>
    </submittedName>
</protein>
<dbReference type="EMBL" id="QTUC01000001">
    <property type="protein sequence ID" value="REF35839.1"/>
    <property type="molecule type" value="Genomic_DNA"/>
</dbReference>
<keyword evidence="5" id="KW-1185">Reference proteome</keyword>